<name>A0ACB8CTV3_DERSI</name>
<protein>
    <submittedName>
        <fullName evidence="1">Uncharacterized protein</fullName>
    </submittedName>
</protein>
<reference evidence="1" key="1">
    <citation type="submission" date="2020-05" db="EMBL/GenBank/DDBJ databases">
        <title>Large-scale comparative analyses of tick genomes elucidate their genetic diversity and vector capacities.</title>
        <authorList>
            <person name="Jia N."/>
            <person name="Wang J."/>
            <person name="Shi W."/>
            <person name="Du L."/>
            <person name="Sun Y."/>
            <person name="Zhan W."/>
            <person name="Jiang J."/>
            <person name="Wang Q."/>
            <person name="Zhang B."/>
            <person name="Ji P."/>
            <person name="Sakyi L.B."/>
            <person name="Cui X."/>
            <person name="Yuan T."/>
            <person name="Jiang B."/>
            <person name="Yang W."/>
            <person name="Lam T.T.-Y."/>
            <person name="Chang Q."/>
            <person name="Ding S."/>
            <person name="Wang X."/>
            <person name="Zhu J."/>
            <person name="Ruan X."/>
            <person name="Zhao L."/>
            <person name="Wei J."/>
            <person name="Que T."/>
            <person name="Du C."/>
            <person name="Cheng J."/>
            <person name="Dai P."/>
            <person name="Han X."/>
            <person name="Huang E."/>
            <person name="Gao Y."/>
            <person name="Liu J."/>
            <person name="Shao H."/>
            <person name="Ye R."/>
            <person name="Li L."/>
            <person name="Wei W."/>
            <person name="Wang X."/>
            <person name="Wang C."/>
            <person name="Yang T."/>
            <person name="Huo Q."/>
            <person name="Li W."/>
            <person name="Guo W."/>
            <person name="Chen H."/>
            <person name="Zhou L."/>
            <person name="Ni X."/>
            <person name="Tian J."/>
            <person name="Zhou Y."/>
            <person name="Sheng Y."/>
            <person name="Liu T."/>
            <person name="Pan Y."/>
            <person name="Xia L."/>
            <person name="Li J."/>
            <person name="Zhao F."/>
            <person name="Cao W."/>
        </authorList>
    </citation>
    <scope>NUCLEOTIDE SEQUENCE</scope>
    <source>
        <strain evidence="1">Dsil-2018</strain>
    </source>
</reference>
<evidence type="ECO:0000313" key="2">
    <source>
        <dbReference type="Proteomes" id="UP000821865"/>
    </source>
</evidence>
<evidence type="ECO:0000313" key="1">
    <source>
        <dbReference type="EMBL" id="KAH7950437.1"/>
    </source>
</evidence>
<organism evidence="1 2">
    <name type="scientific">Dermacentor silvarum</name>
    <name type="common">Tick</name>
    <dbReference type="NCBI Taxonomy" id="543639"/>
    <lineage>
        <taxon>Eukaryota</taxon>
        <taxon>Metazoa</taxon>
        <taxon>Ecdysozoa</taxon>
        <taxon>Arthropoda</taxon>
        <taxon>Chelicerata</taxon>
        <taxon>Arachnida</taxon>
        <taxon>Acari</taxon>
        <taxon>Parasitiformes</taxon>
        <taxon>Ixodida</taxon>
        <taxon>Ixodoidea</taxon>
        <taxon>Ixodidae</taxon>
        <taxon>Rhipicephalinae</taxon>
        <taxon>Dermacentor</taxon>
    </lineage>
</organism>
<comment type="caution">
    <text evidence="1">The sequence shown here is derived from an EMBL/GenBank/DDBJ whole genome shotgun (WGS) entry which is preliminary data.</text>
</comment>
<dbReference type="Proteomes" id="UP000821865">
    <property type="component" value="Chromosome 5"/>
</dbReference>
<sequence length="271" mass="30867">MNSSGLNDLAKVMVEKQPGSIKEVVKVLTELVTKLDSFSSDIKSDVARISTSNGEIRSEITGLQRSVQFLSDGFEKFKLDVEAFRGELSAVRADNEQCHIESELLKKELKRARSEITELKQYSRNMNVEIQGLPVVPHEDLLKEVGKLAGYLKAGVTENDIDVVHRVPSRDKSRPYVVVKFRLRAARDRMLSAARKRKLNARDLGYDTDASIYVNEHLCRENKILLAKARQARKENKWKFIWVSQGKVLMRKLEKTPVLRITCEEDLAQVV</sequence>
<accession>A0ACB8CTV3</accession>
<dbReference type="EMBL" id="CM023474">
    <property type="protein sequence ID" value="KAH7950437.1"/>
    <property type="molecule type" value="Genomic_DNA"/>
</dbReference>
<keyword evidence="2" id="KW-1185">Reference proteome</keyword>
<gene>
    <name evidence="1" type="ORF">HPB49_024000</name>
</gene>
<proteinExistence type="predicted"/>